<comment type="similarity">
    <text evidence="6">Belongs to the APS kinase family.</text>
</comment>
<dbReference type="NCBIfam" id="TIGR00455">
    <property type="entry name" value="apsK"/>
    <property type="match status" value="1"/>
</dbReference>
<dbReference type="GO" id="GO:0010134">
    <property type="term" value="P:sulfate assimilation via adenylyl sulfate reduction"/>
    <property type="evidence" value="ECO:0007669"/>
    <property type="project" value="TreeGrafter"/>
</dbReference>
<dbReference type="InterPro" id="IPR027417">
    <property type="entry name" value="P-loop_NTPase"/>
</dbReference>
<dbReference type="GO" id="GO:0005737">
    <property type="term" value="C:cytoplasm"/>
    <property type="evidence" value="ECO:0007669"/>
    <property type="project" value="TreeGrafter"/>
</dbReference>
<dbReference type="InterPro" id="IPR050512">
    <property type="entry name" value="Sulf_AdTrans/APS_kinase"/>
</dbReference>
<evidence type="ECO:0000256" key="1">
    <source>
        <dbReference type="ARBA" id="ARBA00001823"/>
    </source>
</evidence>
<gene>
    <name evidence="8" type="ORF">GGQ74_002711</name>
</gene>
<evidence type="ECO:0000256" key="2">
    <source>
        <dbReference type="ARBA" id="ARBA00012121"/>
    </source>
</evidence>
<evidence type="ECO:0000256" key="4">
    <source>
        <dbReference type="ARBA" id="ARBA00022741"/>
    </source>
</evidence>
<evidence type="ECO:0000313" key="9">
    <source>
        <dbReference type="Proteomes" id="UP000580856"/>
    </source>
</evidence>
<evidence type="ECO:0000256" key="3">
    <source>
        <dbReference type="ARBA" id="ARBA00022679"/>
    </source>
</evidence>
<dbReference type="RefSeq" id="WP_167942106.1">
    <property type="nucleotide sequence ID" value="NZ_JAATJA010000003.1"/>
</dbReference>
<proteinExistence type="inferred from homology"/>
<dbReference type="CDD" id="cd02027">
    <property type="entry name" value="APSK"/>
    <property type="match status" value="1"/>
</dbReference>
<comment type="pathway">
    <text evidence="6">Sulfur metabolism; hydrogen sulfide biosynthesis; sulfite from sulfate: step 2/3.</text>
</comment>
<dbReference type="EC" id="2.7.1.25" evidence="2 6"/>
<dbReference type="SUPFAM" id="SSF52540">
    <property type="entry name" value="P-loop containing nucleoside triphosphate hydrolases"/>
    <property type="match status" value="1"/>
</dbReference>
<sequence length="205" mass="22919">MSFTLWFTGLSGAGKSTLARNSYFELKSRGLAAELLDGDLIRTNFSSELGFTRRDRDINIRRIGFICHLLNRNGIICVVAAISPYAEARAQNRELLGRYVEVFCRCPLEVAEGRDVKGLYARARKGEIPNFTGISDPYEAPLAPEIVADTANTGINDCLCSVLGWLERNSYIPEADSCPRTSFSLNDEREWRSRLIRLGYAKGLD</sequence>
<evidence type="ECO:0000259" key="7">
    <source>
        <dbReference type="Pfam" id="PF01583"/>
    </source>
</evidence>
<accession>A0A846QPC1</accession>
<keyword evidence="5 6" id="KW-0067">ATP-binding</keyword>
<dbReference type="EMBL" id="JAATJA010000003">
    <property type="protein sequence ID" value="NJB69017.1"/>
    <property type="molecule type" value="Genomic_DNA"/>
</dbReference>
<comment type="catalytic activity">
    <reaction evidence="1 6">
        <text>adenosine 5'-phosphosulfate + ATP = 3'-phosphoadenylyl sulfate + ADP + H(+)</text>
        <dbReference type="Rhea" id="RHEA:24152"/>
        <dbReference type="ChEBI" id="CHEBI:15378"/>
        <dbReference type="ChEBI" id="CHEBI:30616"/>
        <dbReference type="ChEBI" id="CHEBI:58243"/>
        <dbReference type="ChEBI" id="CHEBI:58339"/>
        <dbReference type="ChEBI" id="CHEBI:456216"/>
        <dbReference type="EC" id="2.7.1.25"/>
    </reaction>
</comment>
<dbReference type="PANTHER" id="PTHR42700">
    <property type="entry name" value="SULFATE ADENYLYLTRANSFERASE"/>
    <property type="match status" value="1"/>
</dbReference>
<protein>
    <recommendedName>
        <fullName evidence="2 6">Adenylyl-sulfate kinase</fullName>
        <ecNumber evidence="2 6">2.7.1.25</ecNumber>
    </recommendedName>
</protein>
<keyword evidence="3 6" id="KW-0808">Transferase</keyword>
<evidence type="ECO:0000256" key="6">
    <source>
        <dbReference type="RuleBase" id="RU004347"/>
    </source>
</evidence>
<dbReference type="GO" id="GO:0070814">
    <property type="term" value="P:hydrogen sulfide biosynthetic process"/>
    <property type="evidence" value="ECO:0007669"/>
    <property type="project" value="UniProtKB-UniPathway"/>
</dbReference>
<dbReference type="NCBIfam" id="NF003013">
    <property type="entry name" value="PRK03846.1"/>
    <property type="match status" value="1"/>
</dbReference>
<evidence type="ECO:0000256" key="5">
    <source>
        <dbReference type="ARBA" id="ARBA00022840"/>
    </source>
</evidence>
<comment type="function">
    <text evidence="6">Catalyzes the synthesis of activated sulfate.</text>
</comment>
<dbReference type="Gene3D" id="3.40.50.300">
    <property type="entry name" value="P-loop containing nucleotide triphosphate hydrolases"/>
    <property type="match status" value="1"/>
</dbReference>
<dbReference type="InterPro" id="IPR059117">
    <property type="entry name" value="APS_kinase_dom"/>
</dbReference>
<dbReference type="Proteomes" id="UP000580856">
    <property type="component" value="Unassembled WGS sequence"/>
</dbReference>
<dbReference type="InterPro" id="IPR002891">
    <property type="entry name" value="APS"/>
</dbReference>
<dbReference type="UniPathway" id="UPA00140">
    <property type="reaction ID" value="UER00205"/>
</dbReference>
<dbReference type="GO" id="GO:0019379">
    <property type="term" value="P:sulfate assimilation, phosphoadenylyl sulfate reduction by phosphoadenylyl-sulfate reductase (thioredoxin)"/>
    <property type="evidence" value="ECO:0007669"/>
    <property type="project" value="TreeGrafter"/>
</dbReference>
<dbReference type="Pfam" id="PF01583">
    <property type="entry name" value="APS_kinase"/>
    <property type="match status" value="1"/>
</dbReference>
<organism evidence="8 9">
    <name type="scientific">Desulfobaculum xiamenense</name>
    <dbReference type="NCBI Taxonomy" id="995050"/>
    <lineage>
        <taxon>Bacteria</taxon>
        <taxon>Pseudomonadati</taxon>
        <taxon>Thermodesulfobacteriota</taxon>
        <taxon>Desulfovibrionia</taxon>
        <taxon>Desulfovibrionales</taxon>
        <taxon>Desulfovibrionaceae</taxon>
        <taxon>Desulfobaculum</taxon>
    </lineage>
</organism>
<dbReference type="GO" id="GO:0004781">
    <property type="term" value="F:sulfate adenylyltransferase (ATP) activity"/>
    <property type="evidence" value="ECO:0007669"/>
    <property type="project" value="TreeGrafter"/>
</dbReference>
<evidence type="ECO:0000313" key="8">
    <source>
        <dbReference type="EMBL" id="NJB69017.1"/>
    </source>
</evidence>
<name>A0A846QPC1_9BACT</name>
<dbReference type="GO" id="GO:0004020">
    <property type="term" value="F:adenylylsulfate kinase activity"/>
    <property type="evidence" value="ECO:0007669"/>
    <property type="project" value="UniProtKB-EC"/>
</dbReference>
<dbReference type="GO" id="GO:0005524">
    <property type="term" value="F:ATP binding"/>
    <property type="evidence" value="ECO:0007669"/>
    <property type="project" value="UniProtKB-KW"/>
</dbReference>
<comment type="caution">
    <text evidence="8">The sequence shown here is derived from an EMBL/GenBank/DDBJ whole genome shotgun (WGS) entry which is preliminary data.</text>
</comment>
<keyword evidence="4 6" id="KW-0547">Nucleotide-binding</keyword>
<keyword evidence="9" id="KW-1185">Reference proteome</keyword>
<reference evidence="8 9" key="1">
    <citation type="submission" date="2020-03" db="EMBL/GenBank/DDBJ databases">
        <title>Genomic Encyclopedia of Type Strains, Phase IV (KMG-IV): sequencing the most valuable type-strain genomes for metagenomic binning, comparative biology and taxonomic classification.</title>
        <authorList>
            <person name="Goeker M."/>
        </authorList>
    </citation>
    <scope>NUCLEOTIDE SEQUENCE [LARGE SCALE GENOMIC DNA]</scope>
    <source>
        <strain evidence="8 9">DSM 24233</strain>
    </source>
</reference>
<keyword evidence="6 8" id="KW-0418">Kinase</keyword>
<feature type="domain" description="APS kinase" evidence="7">
    <location>
        <begin position="2"/>
        <end position="148"/>
    </location>
</feature>
<dbReference type="AlphaFoldDB" id="A0A846QPC1"/>
<dbReference type="PANTHER" id="PTHR42700:SF1">
    <property type="entry name" value="SULFATE ADENYLYLTRANSFERASE"/>
    <property type="match status" value="1"/>
</dbReference>